<dbReference type="AlphaFoldDB" id="A0A372IUP1"/>
<evidence type="ECO:0008006" key="5">
    <source>
        <dbReference type="Google" id="ProtNLM"/>
    </source>
</evidence>
<keyword evidence="2" id="KW-0479">Metal-binding</keyword>
<feature type="binding site" evidence="2">
    <location>
        <position position="80"/>
    </location>
    <ligand>
        <name>a divalent metal cation</name>
        <dbReference type="ChEBI" id="CHEBI:60240"/>
        <label>1</label>
    </ligand>
</feature>
<evidence type="ECO:0000313" key="4">
    <source>
        <dbReference type="Proteomes" id="UP000264702"/>
    </source>
</evidence>
<dbReference type="Pfam" id="PF01784">
    <property type="entry name" value="DUF34_NIF3"/>
    <property type="match status" value="1"/>
</dbReference>
<keyword evidence="4" id="KW-1185">Reference proteome</keyword>
<gene>
    <name evidence="3" type="ORF">D0Y96_03665</name>
</gene>
<accession>A0A372IUP1</accession>
<dbReference type="EMBL" id="QVQT01000001">
    <property type="protein sequence ID" value="RFU18652.1"/>
    <property type="molecule type" value="Genomic_DNA"/>
</dbReference>
<evidence type="ECO:0000313" key="3">
    <source>
        <dbReference type="EMBL" id="RFU18652.1"/>
    </source>
</evidence>
<feature type="binding site" evidence="2">
    <location>
        <position position="242"/>
    </location>
    <ligand>
        <name>a divalent metal cation</name>
        <dbReference type="ChEBI" id="CHEBI:60240"/>
        <label>1</label>
    </ligand>
</feature>
<dbReference type="GO" id="GO:0046872">
    <property type="term" value="F:metal ion binding"/>
    <property type="evidence" value="ECO:0007669"/>
    <property type="project" value="UniProtKB-KW"/>
</dbReference>
<comment type="caution">
    <text evidence="3">The sequence shown here is derived from an EMBL/GenBank/DDBJ whole genome shotgun (WGS) entry which is preliminary data.</text>
</comment>
<reference evidence="3 4" key="1">
    <citation type="submission" date="2018-08" db="EMBL/GenBank/DDBJ databases">
        <title>Acidipila sp. 4G-K13, an acidobacterium isolated from forest soil.</title>
        <authorList>
            <person name="Gao Z.-H."/>
            <person name="Qiu L.-H."/>
        </authorList>
    </citation>
    <scope>NUCLEOTIDE SEQUENCE [LARGE SCALE GENOMIC DNA]</scope>
    <source>
        <strain evidence="3 4">4G-K13</strain>
    </source>
</reference>
<dbReference type="Proteomes" id="UP000264702">
    <property type="component" value="Unassembled WGS sequence"/>
</dbReference>
<comment type="similarity">
    <text evidence="1">Belongs to the GTP cyclohydrolase I type 2/NIF3 family.</text>
</comment>
<sequence>MGSRRRSVLEANLMSTLTAGEVVTRIKANLGFPWRSTTYRDTFKFGGPETVVTGIATTMFCSYDAIKSASEAGCNMLIPHEDTYWNDRDDLSIVSGDPAYKLKVDFMREHNIVIFRMHDHMHARRPDFIYVGLARALGLENQWETAPQSHHFNLPPITLGELASTCQKRLGDRALRVVGDPAAKVSRLHLGVGYATPSINSPDVDVVISGEQQETDGFLDSPSYVLDATTLGIPKGWIMLGHNVSEEQGMLEMAQWVKSITPEVPVQLVRSGEPFWAPK</sequence>
<evidence type="ECO:0000256" key="2">
    <source>
        <dbReference type="PIRSR" id="PIRSR602678-1"/>
    </source>
</evidence>
<dbReference type="InterPro" id="IPR036069">
    <property type="entry name" value="DUF34/NIF3_sf"/>
</dbReference>
<name>A0A372IUP1_9BACT</name>
<organism evidence="3 4">
    <name type="scientific">Paracidobacterium acidisoli</name>
    <dbReference type="NCBI Taxonomy" id="2303751"/>
    <lineage>
        <taxon>Bacteria</taxon>
        <taxon>Pseudomonadati</taxon>
        <taxon>Acidobacteriota</taxon>
        <taxon>Terriglobia</taxon>
        <taxon>Terriglobales</taxon>
        <taxon>Acidobacteriaceae</taxon>
        <taxon>Paracidobacterium</taxon>
    </lineage>
</organism>
<dbReference type="Gene3D" id="3.40.1390.30">
    <property type="entry name" value="NIF3 (NGG1p interacting factor 3)-like"/>
    <property type="match status" value="2"/>
</dbReference>
<evidence type="ECO:0000256" key="1">
    <source>
        <dbReference type="ARBA" id="ARBA00006964"/>
    </source>
</evidence>
<protein>
    <recommendedName>
        <fullName evidence="5">NGG1p interacting factor NIF3</fullName>
    </recommendedName>
</protein>
<dbReference type="SUPFAM" id="SSF102705">
    <property type="entry name" value="NIF3 (NGG1p interacting factor 3)-like"/>
    <property type="match status" value="1"/>
</dbReference>
<feature type="binding site" evidence="2">
    <location>
        <position position="246"/>
    </location>
    <ligand>
        <name>a divalent metal cation</name>
        <dbReference type="ChEBI" id="CHEBI:60240"/>
        <label>1</label>
    </ligand>
</feature>
<proteinExistence type="inferred from homology"/>
<dbReference type="InterPro" id="IPR002678">
    <property type="entry name" value="DUF34/NIF3"/>
</dbReference>